<evidence type="ECO:0000259" key="4">
    <source>
        <dbReference type="PROSITE" id="PS50048"/>
    </source>
</evidence>
<evidence type="ECO:0000313" key="5">
    <source>
        <dbReference type="EMBL" id="KAJ6442397.1"/>
    </source>
</evidence>
<feature type="compositionally biased region" description="Acidic residues" evidence="3">
    <location>
        <begin position="64"/>
        <end position="74"/>
    </location>
</feature>
<dbReference type="GO" id="GO:0006351">
    <property type="term" value="P:DNA-templated transcription"/>
    <property type="evidence" value="ECO:0007669"/>
    <property type="project" value="InterPro"/>
</dbReference>
<name>A0AB34FVK6_9HYPO</name>
<feature type="compositionally biased region" description="Polar residues" evidence="3">
    <location>
        <begin position="275"/>
        <end position="286"/>
    </location>
</feature>
<dbReference type="Gene3D" id="4.10.240.10">
    <property type="entry name" value="Zn(2)-C6 fungal-type DNA-binding domain"/>
    <property type="match status" value="1"/>
</dbReference>
<gene>
    <name evidence="5" type="ORF">O9K51_05956</name>
</gene>
<dbReference type="EMBL" id="JAQHRD010000004">
    <property type="protein sequence ID" value="KAJ6442397.1"/>
    <property type="molecule type" value="Genomic_DNA"/>
</dbReference>
<protein>
    <submittedName>
        <fullName evidence="5">Fungal specific transcription factor</fullName>
    </submittedName>
</protein>
<dbReference type="Proteomes" id="UP001163105">
    <property type="component" value="Unassembled WGS sequence"/>
</dbReference>
<feature type="domain" description="Zn(2)-C6 fungal-type" evidence="4">
    <location>
        <begin position="103"/>
        <end position="132"/>
    </location>
</feature>
<feature type="region of interest" description="Disordered" evidence="3">
    <location>
        <begin position="636"/>
        <end position="684"/>
    </location>
</feature>
<dbReference type="InterPro" id="IPR001138">
    <property type="entry name" value="Zn2Cys6_DnaBD"/>
</dbReference>
<dbReference type="Pfam" id="PF00172">
    <property type="entry name" value="Zn_clus"/>
    <property type="match status" value="1"/>
</dbReference>
<dbReference type="GO" id="GO:0000981">
    <property type="term" value="F:DNA-binding transcription factor activity, RNA polymerase II-specific"/>
    <property type="evidence" value="ECO:0007669"/>
    <property type="project" value="InterPro"/>
</dbReference>
<dbReference type="AlphaFoldDB" id="A0AB34FVK6"/>
<keyword evidence="2" id="KW-0539">Nucleus</keyword>
<evidence type="ECO:0000313" key="6">
    <source>
        <dbReference type="Proteomes" id="UP001163105"/>
    </source>
</evidence>
<reference evidence="5" key="1">
    <citation type="submission" date="2023-01" db="EMBL/GenBank/DDBJ databases">
        <title>The growth and conidiation of Purpureocillium lavendulum are regulated by nitrogen source and histone H3K14 acetylation.</title>
        <authorList>
            <person name="Tang P."/>
            <person name="Han J."/>
            <person name="Zhang C."/>
            <person name="Tang P."/>
            <person name="Qi F."/>
            <person name="Zhang K."/>
            <person name="Liang L."/>
        </authorList>
    </citation>
    <scope>NUCLEOTIDE SEQUENCE</scope>
    <source>
        <strain evidence="5">YMF1.00683</strain>
    </source>
</reference>
<dbReference type="PROSITE" id="PS50048">
    <property type="entry name" value="ZN2_CY6_FUNGAL_2"/>
    <property type="match status" value="1"/>
</dbReference>
<evidence type="ECO:0000256" key="3">
    <source>
        <dbReference type="SAM" id="MobiDB-lite"/>
    </source>
</evidence>
<accession>A0AB34FVK6</accession>
<feature type="region of interest" description="Disordered" evidence="3">
    <location>
        <begin position="266"/>
        <end position="286"/>
    </location>
</feature>
<dbReference type="SMART" id="SM00906">
    <property type="entry name" value="Fungal_trans"/>
    <property type="match status" value="1"/>
</dbReference>
<dbReference type="SUPFAM" id="SSF57701">
    <property type="entry name" value="Zn2/Cys6 DNA-binding domain"/>
    <property type="match status" value="1"/>
</dbReference>
<dbReference type="CDD" id="cd12148">
    <property type="entry name" value="fungal_TF_MHR"/>
    <property type="match status" value="1"/>
</dbReference>
<sequence length="782" mass="86112">MGGVWPESSLAWNIDSDLAGVAGTEGSIPRTPLPQAARPKLTPDAIVTCSLLALLCGDHKGHDADDDSNDDGDDGMSTAQRPASASAAAPNLRKRRFPYTQVACDECQRRKRKCSGERPCKGCRDSNAICLFERNTRFRSGSRRQSNEGSKTALNKVRTARRPSDTAPSVPVAPGSSEYYLKLAGRFLASSRPQPEGAAEAVVESTTVDIHSLQRLTDHHRAGDPADIFGLLSETQWAGILQSYQEECGLQYPCLDLDELKYEIRTASRGKAGPNPQSGTRSRSDASMQKQRLGDIALLIAAIVSTLADPKAIEVADSTVDEIHAAALVKTHLSSIDLDDLTLLILTSIYFFLSDREQQAWRAIGMVMRLLQELGYHSSRGSSPAGEQLDDRGERLFWTVYTLDHRWSFGTGLPFGIQDSDIDHNPTFADNSISSAYVKHMVAYCRIASEVRKSIQEQSASTQGISDSTRDLLDFRIVEWRRNLPGRLQFRGVDDKFDPEHENRGHYRIRLTLYLRGNQMRTIIHRKASVRPGSSNLDPSNANIMAQVAQDTIRVLVNLARDTDIYRAQHRTFNHFLQTALSSLLLAMCCTDDVDMDTCLRDAHEAMDLVKQLSNESPITRRLLDKLQYVQDTLNNFRPHHTDAGSQKYPRPSRQAKAKIAQPSGYPDGPEGQVGLRDQSNATGQSNMMPIAALTSPPNGLPSPSMPRASFGGDAFAGVSPYAPTPSTSSDSFASAQPTFPLGLPQGLEFPDSAQYASGYLTLMRFPELGEILNDYENNFTF</sequence>
<organism evidence="5 6">
    <name type="scientific">Purpureocillium lavendulum</name>
    <dbReference type="NCBI Taxonomy" id="1247861"/>
    <lineage>
        <taxon>Eukaryota</taxon>
        <taxon>Fungi</taxon>
        <taxon>Dikarya</taxon>
        <taxon>Ascomycota</taxon>
        <taxon>Pezizomycotina</taxon>
        <taxon>Sordariomycetes</taxon>
        <taxon>Hypocreomycetidae</taxon>
        <taxon>Hypocreales</taxon>
        <taxon>Ophiocordycipitaceae</taxon>
        <taxon>Purpureocillium</taxon>
    </lineage>
</organism>
<dbReference type="Pfam" id="PF04082">
    <property type="entry name" value="Fungal_trans"/>
    <property type="match status" value="1"/>
</dbReference>
<evidence type="ECO:0000256" key="2">
    <source>
        <dbReference type="ARBA" id="ARBA00023242"/>
    </source>
</evidence>
<dbReference type="InterPro" id="IPR050987">
    <property type="entry name" value="AtrR-like"/>
</dbReference>
<dbReference type="CDD" id="cd00067">
    <property type="entry name" value="GAL4"/>
    <property type="match status" value="1"/>
</dbReference>
<dbReference type="PANTHER" id="PTHR46910">
    <property type="entry name" value="TRANSCRIPTION FACTOR PDR1"/>
    <property type="match status" value="1"/>
</dbReference>
<proteinExistence type="predicted"/>
<feature type="region of interest" description="Disordered" evidence="3">
    <location>
        <begin position="140"/>
        <end position="172"/>
    </location>
</feature>
<dbReference type="InterPro" id="IPR036864">
    <property type="entry name" value="Zn2-C6_fun-type_DNA-bd_sf"/>
</dbReference>
<feature type="region of interest" description="Disordered" evidence="3">
    <location>
        <begin position="63"/>
        <end position="92"/>
    </location>
</feature>
<comment type="caution">
    <text evidence="5">The sequence shown here is derived from an EMBL/GenBank/DDBJ whole genome shotgun (WGS) entry which is preliminary data.</text>
</comment>
<feature type="compositionally biased region" description="Polar residues" evidence="3">
    <location>
        <begin position="143"/>
        <end position="153"/>
    </location>
</feature>
<evidence type="ECO:0000256" key="1">
    <source>
        <dbReference type="ARBA" id="ARBA00022723"/>
    </source>
</evidence>
<dbReference type="SMART" id="SM00066">
    <property type="entry name" value="GAL4"/>
    <property type="match status" value="1"/>
</dbReference>
<dbReference type="GO" id="GO:0008270">
    <property type="term" value="F:zinc ion binding"/>
    <property type="evidence" value="ECO:0007669"/>
    <property type="project" value="InterPro"/>
</dbReference>
<dbReference type="InterPro" id="IPR007219">
    <property type="entry name" value="XnlR_reg_dom"/>
</dbReference>
<dbReference type="PANTHER" id="PTHR46910:SF13">
    <property type="entry name" value="SPECIFIC TRANSCRIPTION FACTOR, PUTATIVE (AFU_ORTHOLOGUE AFUA_4G06190)-RELATED"/>
    <property type="match status" value="1"/>
</dbReference>
<keyword evidence="6" id="KW-1185">Reference proteome</keyword>
<keyword evidence="1" id="KW-0479">Metal-binding</keyword>
<dbReference type="GO" id="GO:0003677">
    <property type="term" value="F:DNA binding"/>
    <property type="evidence" value="ECO:0007669"/>
    <property type="project" value="InterPro"/>
</dbReference>